<name>A0ABW2Y839_9GAMM</name>
<reference evidence="3" key="1">
    <citation type="journal article" date="2019" name="Int. J. Syst. Evol. Microbiol.">
        <title>The Global Catalogue of Microorganisms (GCM) 10K type strain sequencing project: providing services to taxonomists for standard genome sequencing and annotation.</title>
        <authorList>
            <consortium name="The Broad Institute Genomics Platform"/>
            <consortium name="The Broad Institute Genome Sequencing Center for Infectious Disease"/>
            <person name="Wu L."/>
            <person name="Ma J."/>
        </authorList>
    </citation>
    <scope>NUCLEOTIDE SEQUENCE [LARGE SCALE GENOMIC DNA]</scope>
    <source>
        <strain evidence="3">CCUG 55585</strain>
    </source>
</reference>
<dbReference type="RefSeq" id="WP_386822372.1">
    <property type="nucleotide sequence ID" value="NZ_JBHTIF010000001.1"/>
</dbReference>
<comment type="caution">
    <text evidence="2">The sequence shown here is derived from an EMBL/GenBank/DDBJ whole genome shotgun (WGS) entry which is preliminary data.</text>
</comment>
<proteinExistence type="predicted"/>
<dbReference type="EMBL" id="JBHTIF010000001">
    <property type="protein sequence ID" value="MFD0724724.1"/>
    <property type="molecule type" value="Genomic_DNA"/>
</dbReference>
<gene>
    <name evidence="2" type="ORF">ACFQ0E_03830</name>
</gene>
<protein>
    <recommendedName>
        <fullName evidence="4">Lipoprotein</fullName>
    </recommendedName>
</protein>
<keyword evidence="3" id="KW-1185">Reference proteome</keyword>
<sequence>MTRTLKTPLSQALLVAVIGAVAIVGCKKDEAASAPPAAAEPAPAPAPAAPATASVSTVDIGNAVGADMKVSSPTATFKPNETFHVAIGTATSDPAATVAGKVSVKLVYMDGTEEMVVNDESRDMNLTGAGSTNFQFAKPDGWPAGKYKVYVSMNGNVVQTKEIEVTK</sequence>
<evidence type="ECO:0000313" key="3">
    <source>
        <dbReference type="Proteomes" id="UP001597110"/>
    </source>
</evidence>
<accession>A0ABW2Y839</accession>
<dbReference type="Proteomes" id="UP001597110">
    <property type="component" value="Unassembled WGS sequence"/>
</dbReference>
<feature type="chain" id="PRO_5046439867" description="Lipoprotein" evidence="1">
    <location>
        <begin position="23"/>
        <end position="167"/>
    </location>
</feature>
<evidence type="ECO:0008006" key="4">
    <source>
        <dbReference type="Google" id="ProtNLM"/>
    </source>
</evidence>
<dbReference type="PROSITE" id="PS51257">
    <property type="entry name" value="PROKAR_LIPOPROTEIN"/>
    <property type="match status" value="1"/>
</dbReference>
<evidence type="ECO:0000256" key="1">
    <source>
        <dbReference type="SAM" id="SignalP"/>
    </source>
</evidence>
<organism evidence="2 3">
    <name type="scientific">Lysobacter brunescens</name>
    <dbReference type="NCBI Taxonomy" id="262323"/>
    <lineage>
        <taxon>Bacteria</taxon>
        <taxon>Pseudomonadati</taxon>
        <taxon>Pseudomonadota</taxon>
        <taxon>Gammaproteobacteria</taxon>
        <taxon>Lysobacterales</taxon>
        <taxon>Lysobacteraceae</taxon>
        <taxon>Lysobacter</taxon>
    </lineage>
</organism>
<evidence type="ECO:0000313" key="2">
    <source>
        <dbReference type="EMBL" id="MFD0724724.1"/>
    </source>
</evidence>
<feature type="signal peptide" evidence="1">
    <location>
        <begin position="1"/>
        <end position="22"/>
    </location>
</feature>
<keyword evidence="1" id="KW-0732">Signal</keyword>